<reference evidence="2" key="1">
    <citation type="journal article" date="2015" name="Nature">
        <title>Complex archaea that bridge the gap between prokaryotes and eukaryotes.</title>
        <authorList>
            <person name="Spang A."/>
            <person name="Saw J.H."/>
            <person name="Jorgensen S.L."/>
            <person name="Zaremba-Niedzwiedzka K."/>
            <person name="Martijn J."/>
            <person name="Lind A.E."/>
            <person name="van Eijk R."/>
            <person name="Schleper C."/>
            <person name="Guy L."/>
            <person name="Ettema T.J."/>
        </authorList>
    </citation>
    <scope>NUCLEOTIDE SEQUENCE</scope>
</reference>
<protein>
    <recommendedName>
        <fullName evidence="1">ATPase domain-containing protein</fullName>
    </recommendedName>
</protein>
<dbReference type="AlphaFoldDB" id="A0A0F9JBD3"/>
<dbReference type="Pfam" id="PF01637">
    <property type="entry name" value="ATPase_2"/>
    <property type="match status" value="1"/>
</dbReference>
<dbReference type="EMBL" id="LAZR01011851">
    <property type="protein sequence ID" value="KKM57503.1"/>
    <property type="molecule type" value="Genomic_DNA"/>
</dbReference>
<organism evidence="2">
    <name type="scientific">marine sediment metagenome</name>
    <dbReference type="NCBI Taxonomy" id="412755"/>
    <lineage>
        <taxon>unclassified sequences</taxon>
        <taxon>metagenomes</taxon>
        <taxon>ecological metagenomes</taxon>
    </lineage>
</organism>
<feature type="domain" description="ATPase" evidence="1">
    <location>
        <begin position="6"/>
        <end position="214"/>
    </location>
</feature>
<comment type="caution">
    <text evidence="2">The sequence shown here is derived from an EMBL/GenBank/DDBJ whole genome shotgun (WGS) entry which is preliminary data.</text>
</comment>
<proteinExistence type="predicted"/>
<evidence type="ECO:0000259" key="1">
    <source>
        <dbReference type="Pfam" id="PF01637"/>
    </source>
</evidence>
<sequence length="479" mass="55280">MSSSRFVGREKQLASLERLLKKKTASLVVIKGRRRVGKSRLIEEFGGKHPFFTFCGLAPTEKMTAQSQRDEFSLLLSQQFGFPQVFADDWSKLFILLAEKIKTGRKIILFDEITWMADKDPAFLSKLKNAWDLHLKKNSKLILILCGSISGWIEKNILSSSGFFGRISEKITLNQLSLNNCNKMLTNIGFKRSDLEKFMILSITGGIPWYLEQIDPDISAQENIKKLCFQPDGLLVDEFKYIFSDLFGRRSNIYKKIIKYLVKTPAEFEEIALGIKYEASGALSDYLNELIMSGFLKRDITWFLKGGKESKLSKYRLSDNYLRFFLRYMSPKLDRIKKGQFMDMDLSSFAGLQSVLGLQFENLVLNNRKSILKLLNIRPDDVIDENPFFQRKTDRQRGCQIDYLIQTKYNTLYVCEIKFSKNEIKSDIINQMKKKISRISIPRGFACIPVLIHVTDVNDGINNVDYFGKIINFSQLLET</sequence>
<evidence type="ECO:0000313" key="2">
    <source>
        <dbReference type="EMBL" id="KKM57503.1"/>
    </source>
</evidence>
<dbReference type="GO" id="GO:0005524">
    <property type="term" value="F:ATP binding"/>
    <property type="evidence" value="ECO:0007669"/>
    <property type="project" value="InterPro"/>
</dbReference>
<dbReference type="PANTHER" id="PTHR34704:SF1">
    <property type="entry name" value="ATPASE"/>
    <property type="match status" value="1"/>
</dbReference>
<dbReference type="Gene3D" id="3.40.50.300">
    <property type="entry name" value="P-loop containing nucleotide triphosphate hydrolases"/>
    <property type="match status" value="1"/>
</dbReference>
<gene>
    <name evidence="2" type="ORF">LCGC14_1550700</name>
</gene>
<dbReference type="InterPro" id="IPR027417">
    <property type="entry name" value="P-loop_NTPase"/>
</dbReference>
<accession>A0A0F9JBD3</accession>
<name>A0A0F9JBD3_9ZZZZ</name>
<dbReference type="SUPFAM" id="SSF52540">
    <property type="entry name" value="P-loop containing nucleoside triphosphate hydrolases"/>
    <property type="match status" value="1"/>
</dbReference>
<dbReference type="PANTHER" id="PTHR34704">
    <property type="entry name" value="ATPASE"/>
    <property type="match status" value="1"/>
</dbReference>
<dbReference type="InterPro" id="IPR011579">
    <property type="entry name" value="ATPase_dom"/>
</dbReference>